<comment type="caution">
    <text evidence="6">Lacks conserved residue(s) required for the propagation of feature annotation.</text>
</comment>
<dbReference type="InterPro" id="IPR000609">
    <property type="entry name" value="7TM_GPCR_serpentine_rcpt_Srg"/>
</dbReference>
<evidence type="ECO:0000256" key="1">
    <source>
        <dbReference type="ARBA" id="ARBA00004141"/>
    </source>
</evidence>
<reference evidence="8" key="1">
    <citation type="submission" date="2022-10" db="EMBL/GenBank/DDBJ databases">
        <title>Genome assembly of Pristionchus species.</title>
        <authorList>
            <person name="Yoshida K."/>
            <person name="Sommer R.J."/>
        </authorList>
    </citation>
    <scope>NUCLEOTIDE SEQUENCE [LARGE SCALE GENOMIC DNA]</scope>
    <source>
        <strain evidence="8">RS5460</strain>
    </source>
</reference>
<dbReference type="InterPro" id="IPR000276">
    <property type="entry name" value="GPCR_Rhodpsn"/>
</dbReference>
<feature type="transmembrane region" description="Helical" evidence="6">
    <location>
        <begin position="137"/>
        <end position="157"/>
    </location>
</feature>
<protein>
    <recommendedName>
        <fullName evidence="6">Serpentine receptor class gamma</fullName>
    </recommendedName>
</protein>
<keyword evidence="3 6" id="KW-0812">Transmembrane</keyword>
<dbReference type="SUPFAM" id="SSF81321">
    <property type="entry name" value="Family A G protein-coupled receptor-like"/>
    <property type="match status" value="1"/>
</dbReference>
<evidence type="ECO:0000256" key="6">
    <source>
        <dbReference type="RuleBase" id="RU280813"/>
    </source>
</evidence>
<evidence type="ECO:0000256" key="3">
    <source>
        <dbReference type="ARBA" id="ARBA00022692"/>
    </source>
</evidence>
<comment type="subcellular location">
    <subcellularLocation>
        <location evidence="1">Membrane</location>
        <topology evidence="1">Multi-pass membrane protein</topology>
    </subcellularLocation>
</comment>
<dbReference type="PANTHER" id="PTHR31627:SF42">
    <property type="entry name" value="G_PROTEIN_RECEP_F1_2 DOMAIN-CONTAINING PROTEIN-RELATED"/>
    <property type="match status" value="1"/>
</dbReference>
<keyword evidence="8" id="KW-1185">Reference proteome</keyword>
<feature type="transmembrane region" description="Helical" evidence="6">
    <location>
        <begin position="6"/>
        <end position="28"/>
    </location>
</feature>
<sequence>MFPSDWAFIVYTIYVPVLVSLYILELIVIYRNRRQYISSFYNIFNVMAIVDILACLFGNFIFRLPMYSISNGFYKPMMDESKWLSLVHTFVILVVCLSFGYFLNALSQVLGVLMAYNRFTAIFLPQSHERVCIWHRYNLIVGIILCIILSMVPIWFLI</sequence>
<proteinExistence type="inferred from homology"/>
<evidence type="ECO:0000256" key="2">
    <source>
        <dbReference type="ARBA" id="ARBA00005692"/>
    </source>
</evidence>
<evidence type="ECO:0000256" key="5">
    <source>
        <dbReference type="ARBA" id="ARBA00023136"/>
    </source>
</evidence>
<dbReference type="AlphaFoldDB" id="A0AAN5CW92"/>
<keyword evidence="4 6" id="KW-1133">Transmembrane helix</keyword>
<keyword evidence="5 6" id="KW-0472">Membrane</keyword>
<comment type="caution">
    <text evidence="7">The sequence shown here is derived from an EMBL/GenBank/DDBJ whole genome shotgun (WGS) entry which is preliminary data.</text>
</comment>
<dbReference type="Gene3D" id="1.20.1070.10">
    <property type="entry name" value="Rhodopsin 7-helix transmembrane proteins"/>
    <property type="match status" value="1"/>
</dbReference>
<dbReference type="InterPro" id="IPR051119">
    <property type="entry name" value="Nematode_SR-like"/>
</dbReference>
<feature type="non-terminal residue" evidence="7">
    <location>
        <position position="158"/>
    </location>
</feature>
<evidence type="ECO:0000313" key="7">
    <source>
        <dbReference type="EMBL" id="GMR51202.1"/>
    </source>
</evidence>
<evidence type="ECO:0000313" key="8">
    <source>
        <dbReference type="Proteomes" id="UP001328107"/>
    </source>
</evidence>
<dbReference type="GO" id="GO:0016020">
    <property type="term" value="C:membrane"/>
    <property type="evidence" value="ECO:0007669"/>
    <property type="project" value="UniProtKB-SubCell"/>
</dbReference>
<dbReference type="PROSITE" id="PS00237">
    <property type="entry name" value="G_PROTEIN_RECEP_F1_1"/>
    <property type="match status" value="1"/>
</dbReference>
<dbReference type="EMBL" id="BTRK01000005">
    <property type="protein sequence ID" value="GMR51202.1"/>
    <property type="molecule type" value="Genomic_DNA"/>
</dbReference>
<dbReference type="GO" id="GO:0007606">
    <property type="term" value="P:sensory perception of chemical stimulus"/>
    <property type="evidence" value="ECO:0007669"/>
    <property type="project" value="UniProtKB-UniRule"/>
</dbReference>
<accession>A0AAN5CW92</accession>
<feature type="transmembrane region" description="Helical" evidence="6">
    <location>
        <begin position="40"/>
        <end position="63"/>
    </location>
</feature>
<dbReference type="Proteomes" id="UP001328107">
    <property type="component" value="Unassembled WGS sequence"/>
</dbReference>
<dbReference type="GO" id="GO:0004930">
    <property type="term" value="F:G protein-coupled receptor activity"/>
    <property type="evidence" value="ECO:0007669"/>
    <property type="project" value="InterPro"/>
</dbReference>
<name>A0AAN5CW92_9BILA</name>
<feature type="transmembrane region" description="Helical" evidence="6">
    <location>
        <begin position="83"/>
        <end position="116"/>
    </location>
</feature>
<gene>
    <name evidence="7" type="ORF">PMAYCL1PPCAC_21397</name>
</gene>
<dbReference type="PANTHER" id="PTHR31627">
    <property type="entry name" value="SERPENTINE RECEPTOR CLASS GAMMA-RELATED"/>
    <property type="match status" value="1"/>
</dbReference>
<dbReference type="Pfam" id="PF02118">
    <property type="entry name" value="Srg"/>
    <property type="match status" value="1"/>
</dbReference>
<organism evidence="7 8">
    <name type="scientific">Pristionchus mayeri</name>
    <dbReference type="NCBI Taxonomy" id="1317129"/>
    <lineage>
        <taxon>Eukaryota</taxon>
        <taxon>Metazoa</taxon>
        <taxon>Ecdysozoa</taxon>
        <taxon>Nematoda</taxon>
        <taxon>Chromadorea</taxon>
        <taxon>Rhabditida</taxon>
        <taxon>Rhabditina</taxon>
        <taxon>Diplogasteromorpha</taxon>
        <taxon>Diplogasteroidea</taxon>
        <taxon>Neodiplogasteridae</taxon>
        <taxon>Pristionchus</taxon>
    </lineage>
</organism>
<evidence type="ECO:0000256" key="4">
    <source>
        <dbReference type="ARBA" id="ARBA00022989"/>
    </source>
</evidence>
<comment type="similarity">
    <text evidence="2 6">Belongs to the nematode receptor-like protein srg family.</text>
</comment>